<evidence type="ECO:0000259" key="2">
    <source>
        <dbReference type="PROSITE" id="PS51782"/>
    </source>
</evidence>
<organism evidence="3 4">
    <name type="scientific">Psilocybe cf. subviscida</name>
    <dbReference type="NCBI Taxonomy" id="2480587"/>
    <lineage>
        <taxon>Eukaryota</taxon>
        <taxon>Fungi</taxon>
        <taxon>Dikarya</taxon>
        <taxon>Basidiomycota</taxon>
        <taxon>Agaricomycotina</taxon>
        <taxon>Agaricomycetes</taxon>
        <taxon>Agaricomycetidae</taxon>
        <taxon>Agaricales</taxon>
        <taxon>Agaricineae</taxon>
        <taxon>Strophariaceae</taxon>
        <taxon>Psilocybe</taxon>
    </lineage>
</organism>
<reference evidence="3 4" key="1">
    <citation type="journal article" date="2020" name="ISME J.">
        <title>Uncovering the hidden diversity of litter-decomposition mechanisms in mushroom-forming fungi.</title>
        <authorList>
            <person name="Floudas D."/>
            <person name="Bentzer J."/>
            <person name="Ahren D."/>
            <person name="Johansson T."/>
            <person name="Persson P."/>
            <person name="Tunlid A."/>
        </authorList>
    </citation>
    <scope>NUCLEOTIDE SEQUENCE [LARGE SCALE GENOMIC DNA]</scope>
    <source>
        <strain evidence="3 4">CBS 101986</strain>
    </source>
</reference>
<feature type="compositionally biased region" description="Low complexity" evidence="1">
    <location>
        <begin position="360"/>
        <end position="374"/>
    </location>
</feature>
<feature type="domain" description="LysM" evidence="2">
    <location>
        <begin position="228"/>
        <end position="278"/>
    </location>
</feature>
<dbReference type="SUPFAM" id="SSF54106">
    <property type="entry name" value="LysM domain"/>
    <property type="match status" value="1"/>
</dbReference>
<name>A0A8H5F7X3_9AGAR</name>
<dbReference type="CDD" id="cd00118">
    <property type="entry name" value="LysM"/>
    <property type="match status" value="1"/>
</dbReference>
<dbReference type="InterPro" id="IPR036779">
    <property type="entry name" value="LysM_dom_sf"/>
</dbReference>
<dbReference type="PROSITE" id="PS51782">
    <property type="entry name" value="LYSM"/>
    <property type="match status" value="1"/>
</dbReference>
<dbReference type="OrthoDB" id="2107166at2759"/>
<dbReference type="AlphaFoldDB" id="A0A8H5F7X3"/>
<evidence type="ECO:0000313" key="3">
    <source>
        <dbReference type="EMBL" id="KAF5326832.1"/>
    </source>
</evidence>
<protein>
    <recommendedName>
        <fullName evidence="2">LysM domain-containing protein</fullName>
    </recommendedName>
</protein>
<keyword evidence="4" id="KW-1185">Reference proteome</keyword>
<sequence length="433" mass="46079">MPSKAHLFDAKNDLDRSTVLCLACSSSLPPIKHSSGPSSSISKTDPNAIFTTNCCQRPICPACIKANPRLARYDPCLACLGGVSVVGSRSASGGLLSPKAMKSPTGVPDTNYNLDGAVRDEDTFVLGDDEDVDDADLRHEYISGAGGMIFENVHHDSAPPPPYEAQAGDSLAFTQTDEKSADAFPEDNPVKPVSLLRNKSSGSDLIVSAPPPASAADEELASSSSAPYKYYVSRGDTMQGISLRFGVDSQEICKLNKLPTSVMRTMPQLLHTRAFLLLPATASAKATTSTDTGTKSALKTTPVTDDKVRQREARLVRERAGKKLQTLTKEVDYHVAKAYVALADDLEEQEMSTVKRKEMMGSGSSKSGMAGASGTPSGSRGPQGALEALAIQQYLEDNEWEEEERRAGRGPRTHPLPSPGPFSFSAIASKVGL</sequence>
<feature type="region of interest" description="Disordered" evidence="1">
    <location>
        <begin position="351"/>
        <end position="433"/>
    </location>
</feature>
<evidence type="ECO:0000313" key="4">
    <source>
        <dbReference type="Proteomes" id="UP000567179"/>
    </source>
</evidence>
<dbReference type="InterPro" id="IPR018392">
    <property type="entry name" value="LysM"/>
</dbReference>
<dbReference type="Gene3D" id="3.10.350.10">
    <property type="entry name" value="LysM domain"/>
    <property type="match status" value="1"/>
</dbReference>
<evidence type="ECO:0000256" key="1">
    <source>
        <dbReference type="SAM" id="MobiDB-lite"/>
    </source>
</evidence>
<gene>
    <name evidence="3" type="ORF">D9619_004189</name>
</gene>
<proteinExistence type="predicted"/>
<dbReference type="EMBL" id="JAACJJ010000014">
    <property type="protein sequence ID" value="KAF5326832.1"/>
    <property type="molecule type" value="Genomic_DNA"/>
</dbReference>
<accession>A0A8H5F7X3</accession>
<comment type="caution">
    <text evidence="3">The sequence shown here is derived from an EMBL/GenBank/DDBJ whole genome shotgun (WGS) entry which is preliminary data.</text>
</comment>
<dbReference type="Proteomes" id="UP000567179">
    <property type="component" value="Unassembled WGS sequence"/>
</dbReference>
<dbReference type="Pfam" id="PF01476">
    <property type="entry name" value="LysM"/>
    <property type="match status" value="1"/>
</dbReference>